<evidence type="ECO:0000313" key="3">
    <source>
        <dbReference type="Proteomes" id="UP000282311"/>
    </source>
</evidence>
<dbReference type="EMBL" id="RBAH01000007">
    <property type="protein sequence ID" value="RKN84804.1"/>
    <property type="molecule type" value="Genomic_DNA"/>
</dbReference>
<name>A0A3B0CJU4_9BACL</name>
<accession>A0A3B0CJU4</accession>
<reference evidence="2 3" key="1">
    <citation type="journal article" date="2007" name="Int. J. Syst. Evol. Microbiol.">
        <title>Paenibacillus ginsengarvi sp. nov., isolated from soil from ginseng cultivation.</title>
        <authorList>
            <person name="Yoon M.H."/>
            <person name="Ten L.N."/>
            <person name="Im W.T."/>
        </authorList>
    </citation>
    <scope>NUCLEOTIDE SEQUENCE [LARGE SCALE GENOMIC DNA]</scope>
    <source>
        <strain evidence="2 3">KCTC 13059</strain>
    </source>
</reference>
<gene>
    <name evidence="2" type="ORF">D7M11_12545</name>
</gene>
<dbReference type="OrthoDB" id="2538838at2"/>
<feature type="compositionally biased region" description="Low complexity" evidence="1">
    <location>
        <begin position="84"/>
        <end position="93"/>
    </location>
</feature>
<feature type="region of interest" description="Disordered" evidence="1">
    <location>
        <begin position="83"/>
        <end position="103"/>
    </location>
</feature>
<evidence type="ECO:0000313" key="2">
    <source>
        <dbReference type="EMBL" id="RKN84804.1"/>
    </source>
</evidence>
<organism evidence="2 3">
    <name type="scientific">Paenibacillus ginsengarvi</name>
    <dbReference type="NCBI Taxonomy" id="400777"/>
    <lineage>
        <taxon>Bacteria</taxon>
        <taxon>Bacillati</taxon>
        <taxon>Bacillota</taxon>
        <taxon>Bacilli</taxon>
        <taxon>Bacillales</taxon>
        <taxon>Paenibacillaceae</taxon>
        <taxon>Paenibacillus</taxon>
    </lineage>
</organism>
<dbReference type="Proteomes" id="UP000282311">
    <property type="component" value="Unassembled WGS sequence"/>
</dbReference>
<protein>
    <submittedName>
        <fullName evidence="2">Uncharacterized protein</fullName>
    </submittedName>
</protein>
<comment type="caution">
    <text evidence="2">The sequence shown here is derived from an EMBL/GenBank/DDBJ whole genome shotgun (WGS) entry which is preliminary data.</text>
</comment>
<sequence>MPSQTGYQQSLNRQHASPAPARAKSGKPAAANGAAALQSGPLSANLLLQLQRTHGNQATGAYIRSMNAGVIQRGLFDRVKGVFSRSSSNSNGGQAQQTGDEDKLGEGLETAGEVTDTFSQPFGDTSDDLAEVAYDEDDNVKDAGMAKTSGGIGTVGGTADMLGGVFKLMSSIRETVKIVQNKDGKSTANQAFHGAEQVSGVLEGGGKAVSGSTKLVDSAAKANGQLQGVGSSSSVSEYAGTVGEGLTALKEAVGAVVNIYKMYNKHKEEGGLSKTDVAKGSLETIKGALEAASSSLKVAKSVLELMESGTGALTSAIPGVSIAVSGMKIAFQVAAIIKANIGRESMQLVKRSFKEKHADADFIIPKSWFGGNAGVDKQKLEDFKRDLPNKIAASETRKDALETKQTELDAKQTDVDNELTAKQDEKKSVLALTNKTQAEKRALLAPINREIQKLTTKKTSLATDIANNKESLDKEIREYTRLSEFEQASTEYKLAKELKYINKKRITRGSLIGLTEMIKIGGDIATLTGVGAQVGTPLKIVATGFGAAMPAVRTLKQAGRDRASKTGASSLTKWMFDENKSSDKKKLRREADTDLIIAMFSSLPVFDPSNNGVVGQYEHVKKFVEATGMNWSHLEKVQSDPDKLKEAMIAAMAER</sequence>
<feature type="compositionally biased region" description="Low complexity" evidence="1">
    <location>
        <begin position="26"/>
        <end position="35"/>
    </location>
</feature>
<proteinExistence type="predicted"/>
<feature type="region of interest" description="Disordered" evidence="1">
    <location>
        <begin position="1"/>
        <end position="35"/>
    </location>
</feature>
<keyword evidence="3" id="KW-1185">Reference proteome</keyword>
<evidence type="ECO:0000256" key="1">
    <source>
        <dbReference type="SAM" id="MobiDB-lite"/>
    </source>
</evidence>
<dbReference type="RefSeq" id="WP_120747546.1">
    <property type="nucleotide sequence ID" value="NZ_RBAH01000007.1"/>
</dbReference>
<feature type="compositionally biased region" description="Polar residues" evidence="1">
    <location>
        <begin position="1"/>
        <end position="15"/>
    </location>
</feature>
<dbReference type="AlphaFoldDB" id="A0A3B0CJU4"/>